<dbReference type="InterPro" id="IPR051266">
    <property type="entry name" value="CLCR"/>
</dbReference>
<dbReference type="InterPro" id="IPR036116">
    <property type="entry name" value="FN3_sf"/>
</dbReference>
<accession>A0ABM0LYV3</accession>
<dbReference type="PANTHER" id="PTHR10579:SF177">
    <property type="entry name" value="CALCIUM-ACTIVATED CHLORIDE CHANNEL REGULATOR 4-LIKE PROTEIN"/>
    <property type="match status" value="1"/>
</dbReference>
<dbReference type="Proteomes" id="UP000694865">
    <property type="component" value="Unplaced"/>
</dbReference>
<evidence type="ECO:0000313" key="4">
    <source>
        <dbReference type="RefSeq" id="XP_006812944.1"/>
    </source>
</evidence>
<dbReference type="PROSITE" id="PS50234">
    <property type="entry name" value="VWFA"/>
    <property type="match status" value="1"/>
</dbReference>
<dbReference type="SMART" id="SM00327">
    <property type="entry name" value="VWA"/>
    <property type="match status" value="1"/>
</dbReference>
<keyword evidence="3" id="KW-1185">Reference proteome</keyword>
<dbReference type="Pfam" id="PF00092">
    <property type="entry name" value="VWA"/>
    <property type="match status" value="1"/>
</dbReference>
<keyword evidence="1" id="KW-1133">Transmembrane helix</keyword>
<dbReference type="Gene3D" id="2.60.40.10">
    <property type="entry name" value="Immunoglobulins"/>
    <property type="match status" value="1"/>
</dbReference>
<dbReference type="PANTHER" id="PTHR10579">
    <property type="entry name" value="CALCIUM-ACTIVATED CHLORIDE CHANNEL REGULATOR"/>
    <property type="match status" value="1"/>
</dbReference>
<protein>
    <submittedName>
        <fullName evidence="4">Calcium-activated chloride channel regulator 4-like</fullName>
    </submittedName>
</protein>
<name>A0ABM0LYV3_SACKO</name>
<feature type="transmembrane region" description="Helical" evidence="1">
    <location>
        <begin position="657"/>
        <end position="680"/>
    </location>
</feature>
<evidence type="ECO:0000259" key="2">
    <source>
        <dbReference type="PROSITE" id="PS50234"/>
    </source>
</evidence>
<dbReference type="SUPFAM" id="SSF53300">
    <property type="entry name" value="vWA-like"/>
    <property type="match status" value="1"/>
</dbReference>
<dbReference type="SUPFAM" id="SSF49265">
    <property type="entry name" value="Fibronectin type III"/>
    <property type="match status" value="1"/>
</dbReference>
<dbReference type="CDD" id="cd00198">
    <property type="entry name" value="vWFA"/>
    <property type="match status" value="1"/>
</dbReference>
<proteinExistence type="predicted"/>
<dbReference type="InterPro" id="IPR002035">
    <property type="entry name" value="VWF_A"/>
</dbReference>
<gene>
    <name evidence="4" type="primary">LOC102808326</name>
</gene>
<dbReference type="GeneID" id="102808326"/>
<evidence type="ECO:0000256" key="1">
    <source>
        <dbReference type="SAM" id="Phobius"/>
    </source>
</evidence>
<dbReference type="RefSeq" id="XP_006812944.1">
    <property type="nucleotide sequence ID" value="XM_006812881.1"/>
</dbReference>
<dbReference type="Gene3D" id="3.40.50.410">
    <property type="entry name" value="von Willebrand factor, type A domain"/>
    <property type="match status" value="1"/>
</dbReference>
<reference evidence="4" key="1">
    <citation type="submission" date="2025-08" db="UniProtKB">
        <authorList>
            <consortium name="RefSeq"/>
        </authorList>
    </citation>
    <scope>IDENTIFICATION</scope>
    <source>
        <tissue evidence="4">Testes</tissue>
    </source>
</reference>
<evidence type="ECO:0000313" key="3">
    <source>
        <dbReference type="Proteomes" id="UP000694865"/>
    </source>
</evidence>
<keyword evidence="1" id="KW-0472">Membrane</keyword>
<organism evidence="3 4">
    <name type="scientific">Saccoglossus kowalevskii</name>
    <name type="common">Acorn worm</name>
    <dbReference type="NCBI Taxonomy" id="10224"/>
    <lineage>
        <taxon>Eukaryota</taxon>
        <taxon>Metazoa</taxon>
        <taxon>Hemichordata</taxon>
        <taxon>Enteropneusta</taxon>
        <taxon>Harrimaniidae</taxon>
        <taxon>Saccoglossus</taxon>
    </lineage>
</organism>
<sequence length="708" mass="76267">MAPNQQNIKCFQRSAWDVMSQSPDFIDGNNPPRHVLDTTPDFIIVKSSPLRIVLVLDVSGSMSSNNRIGILESLATKFIKYTVPDGHFVGIVEFGSGATIKSYLTELGSNYTREYLSNLVPSYTSGSTCIGCGLQSGIQVLEDGGKSARGGILLLITDGQENESPYIDTVKPDLISKGVAVDTIALSSNADDKLATLSNDTRGLSYWESEDQQSTALNDAITATISTRLGKSQSVPIQLVSSKAAIVGGRKDTNSVEIDSTVGKDTVFFFLWSTSVISVILTRPDGNIIDDTSSEYTSDVTKKSVVIAISGIAMSGTWYYEIHSTHSQTVEVAIQSEARDGVEPIHIFSRLSDVLITDTPPNAAIYVQVTQGYSPILHANVTATVERPTPHAPVQVQLYDNGSGIDSTKNDGVYSRQFVEFVSATCPNCRYNVKIKVEARNGLASIPISASNSGRALSIRPPGPKEESNITVPIDDFDRVDTGGAIQAPVTVSDDDEFPPSRIADLRVTGTSYDDQTITLEWTAPGNDLDKGTADGYDLRYSRNFVTFSREFITGEELTDNHVIEGTLSSPSPFGTTETVTVQLPATYENITYFFAIRAFDAANNTAAPSNIISTAIVVSTRSDDDFTTESYFITTADDVDIIAPTEPESESISTTIIVAASVVGAVVLLLYSVCVLVMAKYVCVRPKSAIAPEQPTDFQMSYVNTGV</sequence>
<keyword evidence="1" id="KW-0812">Transmembrane</keyword>
<feature type="domain" description="VWFA" evidence="2">
    <location>
        <begin position="51"/>
        <end position="225"/>
    </location>
</feature>
<dbReference type="InterPro" id="IPR036465">
    <property type="entry name" value="vWFA_dom_sf"/>
</dbReference>
<dbReference type="InterPro" id="IPR013783">
    <property type="entry name" value="Ig-like_fold"/>
</dbReference>